<proteinExistence type="predicted"/>
<gene>
    <name evidence="1" type="ORF">GMBLW1_03010</name>
</gene>
<sequence>MATLCQRSPWTIRKIADYSGYRNRCIKPLHSFNGGKKPVALAGIEPATHSNHCKNQYRQAVTRLERWRFLNICLSRRTDSNNRSS</sequence>
<dbReference type="EMBL" id="LR593887">
    <property type="protein sequence ID" value="VTS04686.1"/>
    <property type="molecule type" value="Genomic_DNA"/>
</dbReference>
<protein>
    <submittedName>
        <fullName evidence="1">Uncharacterized protein</fullName>
    </submittedName>
</protein>
<reference evidence="1" key="1">
    <citation type="submission" date="2019-04" db="EMBL/GenBank/DDBJ databases">
        <authorList>
            <consortium name="Science for Life Laboratories"/>
        </authorList>
    </citation>
    <scope>NUCLEOTIDE SEQUENCE</scope>
    <source>
        <strain evidence="1">MBLW1</strain>
    </source>
</reference>
<organism evidence="1">
    <name type="scientific">Tuwongella immobilis</name>
    <dbReference type="NCBI Taxonomy" id="692036"/>
    <lineage>
        <taxon>Bacteria</taxon>
        <taxon>Pseudomonadati</taxon>
        <taxon>Planctomycetota</taxon>
        <taxon>Planctomycetia</taxon>
        <taxon>Gemmatales</taxon>
        <taxon>Gemmataceae</taxon>
        <taxon>Tuwongella</taxon>
    </lineage>
</organism>
<evidence type="ECO:0000313" key="2">
    <source>
        <dbReference type="Proteomes" id="UP000464378"/>
    </source>
</evidence>
<dbReference type="Proteomes" id="UP000464378">
    <property type="component" value="Chromosome"/>
</dbReference>
<evidence type="ECO:0000313" key="1">
    <source>
        <dbReference type="EMBL" id="VIP03659.1"/>
    </source>
</evidence>
<keyword evidence="2" id="KW-1185">Reference proteome</keyword>
<dbReference type="KEGG" id="tim:GMBLW1_03010"/>
<dbReference type="InParanoid" id="A0A6C2YR72"/>
<accession>A0A6C2YR72</accession>
<name>A0A6C2YR72_9BACT</name>
<dbReference type="AlphaFoldDB" id="A0A6C2YR72"/>
<dbReference type="EMBL" id="LR586016">
    <property type="protein sequence ID" value="VIP03659.1"/>
    <property type="molecule type" value="Genomic_DNA"/>
</dbReference>